<evidence type="ECO:0000313" key="2">
    <source>
        <dbReference type="Proteomes" id="UP000015104"/>
    </source>
</evidence>
<reference evidence="2" key="1">
    <citation type="submission" date="2011-08" db="EMBL/GenBank/DDBJ databases">
        <authorList>
            <person name="Rombauts S."/>
        </authorList>
    </citation>
    <scope>NUCLEOTIDE SEQUENCE</scope>
    <source>
        <strain evidence="2">London</strain>
    </source>
</reference>
<evidence type="ECO:0000313" key="1">
    <source>
        <dbReference type="EnsemblMetazoa" id="tetur09g04900.1"/>
    </source>
</evidence>
<protein>
    <submittedName>
        <fullName evidence="1">Uncharacterized protein</fullName>
    </submittedName>
</protein>
<organism evidence="1 2">
    <name type="scientific">Tetranychus urticae</name>
    <name type="common">Two-spotted spider mite</name>
    <dbReference type="NCBI Taxonomy" id="32264"/>
    <lineage>
        <taxon>Eukaryota</taxon>
        <taxon>Metazoa</taxon>
        <taxon>Ecdysozoa</taxon>
        <taxon>Arthropoda</taxon>
        <taxon>Chelicerata</taxon>
        <taxon>Arachnida</taxon>
        <taxon>Acari</taxon>
        <taxon>Acariformes</taxon>
        <taxon>Trombidiformes</taxon>
        <taxon>Prostigmata</taxon>
        <taxon>Eleutherengona</taxon>
        <taxon>Raphignathae</taxon>
        <taxon>Tetranychoidea</taxon>
        <taxon>Tetranychidae</taxon>
        <taxon>Tetranychus</taxon>
    </lineage>
</organism>
<dbReference type="EMBL" id="CAEY01002033">
    <property type="status" value="NOT_ANNOTATED_CDS"/>
    <property type="molecule type" value="Genomic_DNA"/>
</dbReference>
<dbReference type="AlphaFoldDB" id="T1KE09"/>
<name>T1KE09_TETUR</name>
<sequence>MKKKEPTFKIVFSSFSCTKEKDKVNCIGSQGAGKKLKDGFVMRGAEKDAKADEKSSKKEHFKHTNETHTTILDGKVMEKGLRKGQI</sequence>
<accession>T1KE09</accession>
<dbReference type="HOGENOM" id="CLU_2500804_0_0_1"/>
<reference evidence="1" key="2">
    <citation type="submission" date="2015-06" db="UniProtKB">
        <authorList>
            <consortium name="EnsemblMetazoa"/>
        </authorList>
    </citation>
    <scope>IDENTIFICATION</scope>
</reference>
<proteinExistence type="predicted"/>
<dbReference type="EnsemblMetazoa" id="tetur09g04900.1">
    <property type="protein sequence ID" value="tetur09g04900.1"/>
    <property type="gene ID" value="tetur09g04900"/>
</dbReference>
<dbReference type="Proteomes" id="UP000015104">
    <property type="component" value="Unassembled WGS sequence"/>
</dbReference>
<keyword evidence="2" id="KW-1185">Reference proteome</keyword>